<dbReference type="GO" id="GO:0003774">
    <property type="term" value="F:cytoskeletal motor activity"/>
    <property type="evidence" value="ECO:0007669"/>
    <property type="project" value="UniProtKB-UniRule"/>
</dbReference>
<dbReference type="CDD" id="cd14879">
    <property type="entry name" value="MYSc_Myo17"/>
    <property type="match status" value="1"/>
</dbReference>
<evidence type="ECO:0000256" key="17">
    <source>
        <dbReference type="SAM" id="Phobius"/>
    </source>
</evidence>
<evidence type="ECO:0000256" key="8">
    <source>
        <dbReference type="ARBA" id="ARBA00022840"/>
    </source>
</evidence>
<dbReference type="PANTHER" id="PTHR22914:SF45">
    <property type="entry name" value="CHITIN SYNTHASE"/>
    <property type="match status" value="1"/>
</dbReference>
<comment type="similarity">
    <text evidence="15">Belongs to the TRAFAC class myosin-kinesin ATPase superfamily. Myosin family.</text>
</comment>
<keyword evidence="5" id="KW-0808">Transferase</keyword>
<evidence type="ECO:0000256" key="1">
    <source>
        <dbReference type="ARBA" id="ARBA00004651"/>
    </source>
</evidence>
<protein>
    <recommendedName>
        <fullName evidence="2">chitin synthase</fullName>
        <ecNumber evidence="2">2.4.1.16</ecNumber>
    </recommendedName>
</protein>
<evidence type="ECO:0000256" key="9">
    <source>
        <dbReference type="ARBA" id="ARBA00022989"/>
    </source>
</evidence>
<evidence type="ECO:0000313" key="21">
    <source>
        <dbReference type="Proteomes" id="UP000242180"/>
    </source>
</evidence>
<dbReference type="InterPro" id="IPR036037">
    <property type="entry name" value="MYSc_Myo17"/>
</dbReference>
<keyword evidence="7 15" id="KW-0547">Nucleotide-binding</keyword>
<feature type="transmembrane region" description="Helical" evidence="17">
    <location>
        <begin position="888"/>
        <end position="910"/>
    </location>
</feature>
<keyword evidence="4" id="KW-0328">Glycosyltransferase</keyword>
<dbReference type="Proteomes" id="UP000242180">
    <property type="component" value="Unassembled WGS sequence"/>
</dbReference>
<feature type="compositionally biased region" description="Polar residues" evidence="16">
    <location>
        <begin position="562"/>
        <end position="573"/>
    </location>
</feature>
<dbReference type="SUPFAM" id="SSF55856">
    <property type="entry name" value="Cytochrome b5-like heme/steroid binding domain"/>
    <property type="match status" value="1"/>
</dbReference>
<evidence type="ECO:0000256" key="14">
    <source>
        <dbReference type="ARBA" id="ARBA00023203"/>
    </source>
</evidence>
<evidence type="ECO:0000313" key="20">
    <source>
        <dbReference type="EMBL" id="ORY99909.1"/>
    </source>
</evidence>
<dbReference type="GO" id="GO:0030428">
    <property type="term" value="C:cell septum"/>
    <property type="evidence" value="ECO:0007669"/>
    <property type="project" value="TreeGrafter"/>
</dbReference>
<keyword evidence="9 17" id="KW-1133">Transmembrane helix</keyword>
<keyword evidence="10 15" id="KW-0518">Myosin</keyword>
<evidence type="ECO:0000256" key="6">
    <source>
        <dbReference type="ARBA" id="ARBA00022692"/>
    </source>
</evidence>
<evidence type="ECO:0000256" key="10">
    <source>
        <dbReference type="ARBA" id="ARBA00023123"/>
    </source>
</evidence>
<dbReference type="SUPFAM" id="SSF52540">
    <property type="entry name" value="P-loop containing nucleoside triphosphate hydrolases"/>
    <property type="match status" value="1"/>
</dbReference>
<proteinExistence type="inferred from homology"/>
<evidence type="ECO:0000256" key="7">
    <source>
        <dbReference type="ARBA" id="ARBA00022741"/>
    </source>
</evidence>
<name>A0A1X2HKR3_SYNRA</name>
<evidence type="ECO:0000259" key="19">
    <source>
        <dbReference type="PROSITE" id="PS51456"/>
    </source>
</evidence>
<feature type="domain" description="Cytochrome b5 heme-binding" evidence="18">
    <location>
        <begin position="951"/>
        <end position="1009"/>
    </location>
</feature>
<evidence type="ECO:0000256" key="16">
    <source>
        <dbReference type="SAM" id="MobiDB-lite"/>
    </source>
</evidence>
<keyword evidence="21" id="KW-1185">Reference proteome</keyword>
<keyword evidence="3" id="KW-1003">Cell membrane</keyword>
<feature type="region of interest" description="Actin-binding" evidence="15">
    <location>
        <begin position="618"/>
        <end position="640"/>
    </location>
</feature>
<feature type="transmembrane region" description="Helical" evidence="17">
    <location>
        <begin position="1618"/>
        <end position="1639"/>
    </location>
</feature>
<dbReference type="PROSITE" id="PS50255">
    <property type="entry name" value="CYTOCHROME_B5_2"/>
    <property type="match status" value="1"/>
</dbReference>
<evidence type="ECO:0000256" key="4">
    <source>
        <dbReference type="ARBA" id="ARBA00022676"/>
    </source>
</evidence>
<dbReference type="Pfam" id="PF03142">
    <property type="entry name" value="Chitin_synth_2"/>
    <property type="match status" value="1"/>
</dbReference>
<feature type="compositionally biased region" description="Basic residues" evidence="16">
    <location>
        <begin position="574"/>
        <end position="585"/>
    </location>
</feature>
<dbReference type="GO" id="GO:0005886">
    <property type="term" value="C:plasma membrane"/>
    <property type="evidence" value="ECO:0007669"/>
    <property type="project" value="UniProtKB-SubCell"/>
</dbReference>
<dbReference type="OrthoDB" id="370884at2759"/>
<dbReference type="STRING" id="13706.A0A1X2HKR3"/>
<evidence type="ECO:0000256" key="2">
    <source>
        <dbReference type="ARBA" id="ARBA00012543"/>
    </source>
</evidence>
<dbReference type="InParanoid" id="A0A1X2HKR3"/>
<feature type="binding site" evidence="15">
    <location>
        <begin position="106"/>
        <end position="113"/>
    </location>
    <ligand>
        <name>ATP</name>
        <dbReference type="ChEBI" id="CHEBI:30616"/>
    </ligand>
</feature>
<keyword evidence="13" id="KW-0325">Glycoprotein</keyword>
<dbReference type="CDD" id="cd04190">
    <property type="entry name" value="Chitin_synth_C"/>
    <property type="match status" value="1"/>
</dbReference>
<keyword evidence="8 15" id="KW-0067">ATP-binding</keyword>
<dbReference type="GO" id="GO:0004100">
    <property type="term" value="F:chitin synthase activity"/>
    <property type="evidence" value="ECO:0007669"/>
    <property type="project" value="UniProtKB-EC"/>
</dbReference>
<dbReference type="PANTHER" id="PTHR22914">
    <property type="entry name" value="CHITIN SYNTHASE"/>
    <property type="match status" value="1"/>
</dbReference>
<evidence type="ECO:0000256" key="12">
    <source>
        <dbReference type="ARBA" id="ARBA00023175"/>
    </source>
</evidence>
<dbReference type="SMART" id="SM01117">
    <property type="entry name" value="Cyt-b5"/>
    <property type="match status" value="2"/>
</dbReference>
<keyword evidence="14 15" id="KW-0009">Actin-binding</keyword>
<dbReference type="InterPro" id="IPR027417">
    <property type="entry name" value="P-loop_NTPase"/>
</dbReference>
<feature type="domain" description="Myosin motor" evidence="19">
    <location>
        <begin position="9"/>
        <end position="740"/>
    </location>
</feature>
<dbReference type="InterPro" id="IPR036400">
    <property type="entry name" value="Cyt_B5-like_heme/steroid_sf"/>
</dbReference>
<dbReference type="GO" id="GO:0006031">
    <property type="term" value="P:chitin biosynthetic process"/>
    <property type="evidence" value="ECO:0007669"/>
    <property type="project" value="TreeGrafter"/>
</dbReference>
<feature type="transmembrane region" description="Helical" evidence="17">
    <location>
        <begin position="1591"/>
        <end position="1612"/>
    </location>
</feature>
<dbReference type="EC" id="2.4.1.16" evidence="2"/>
<dbReference type="GO" id="GO:0003779">
    <property type="term" value="F:actin binding"/>
    <property type="evidence" value="ECO:0007669"/>
    <property type="project" value="UniProtKB-KW"/>
</dbReference>
<dbReference type="GO" id="GO:0016459">
    <property type="term" value="C:myosin complex"/>
    <property type="evidence" value="ECO:0007669"/>
    <property type="project" value="UniProtKB-KW"/>
</dbReference>
<dbReference type="EMBL" id="MCGN01000002">
    <property type="protein sequence ID" value="ORY99909.1"/>
    <property type="molecule type" value="Genomic_DNA"/>
</dbReference>
<dbReference type="Gene3D" id="3.10.120.10">
    <property type="entry name" value="Cytochrome b5-like heme/steroid binding domain"/>
    <property type="match status" value="1"/>
</dbReference>
<dbReference type="Pfam" id="PF00173">
    <property type="entry name" value="Cyt-b5"/>
    <property type="match status" value="1"/>
</dbReference>
<organism evidence="20 21">
    <name type="scientific">Syncephalastrum racemosum</name>
    <name type="common">Filamentous fungus</name>
    <dbReference type="NCBI Taxonomy" id="13706"/>
    <lineage>
        <taxon>Eukaryota</taxon>
        <taxon>Fungi</taxon>
        <taxon>Fungi incertae sedis</taxon>
        <taxon>Mucoromycota</taxon>
        <taxon>Mucoromycotina</taxon>
        <taxon>Mucoromycetes</taxon>
        <taxon>Mucorales</taxon>
        <taxon>Syncephalastraceae</taxon>
        <taxon>Syncephalastrum</taxon>
    </lineage>
</organism>
<dbReference type="Gene3D" id="1.20.120.720">
    <property type="entry name" value="Myosin VI head, motor domain, U50 subdomain"/>
    <property type="match status" value="1"/>
</dbReference>
<dbReference type="Gene3D" id="1.10.10.820">
    <property type="match status" value="1"/>
</dbReference>
<dbReference type="PROSITE" id="PS51456">
    <property type="entry name" value="MYOSIN_MOTOR"/>
    <property type="match status" value="1"/>
</dbReference>
<feature type="transmembrane region" description="Helical" evidence="17">
    <location>
        <begin position="1196"/>
        <end position="1215"/>
    </location>
</feature>
<evidence type="ECO:0000256" key="3">
    <source>
        <dbReference type="ARBA" id="ARBA00022475"/>
    </source>
</evidence>
<evidence type="ECO:0000256" key="5">
    <source>
        <dbReference type="ARBA" id="ARBA00022679"/>
    </source>
</evidence>
<comment type="caution">
    <text evidence="20">The sequence shown here is derived from an EMBL/GenBank/DDBJ whole genome shotgun (WGS) entry which is preliminary data.</text>
</comment>
<dbReference type="SMART" id="SM00242">
    <property type="entry name" value="MYSc"/>
    <property type="match status" value="1"/>
</dbReference>
<evidence type="ECO:0000259" key="18">
    <source>
        <dbReference type="PROSITE" id="PS50255"/>
    </source>
</evidence>
<dbReference type="Gene3D" id="3.90.550.10">
    <property type="entry name" value="Spore Coat Polysaccharide Biosynthesis Protein SpsA, Chain A"/>
    <property type="match status" value="1"/>
</dbReference>
<dbReference type="GO" id="GO:0031505">
    <property type="term" value="P:fungal-type cell wall organization"/>
    <property type="evidence" value="ECO:0007669"/>
    <property type="project" value="TreeGrafter"/>
</dbReference>
<feature type="transmembrane region" description="Helical" evidence="17">
    <location>
        <begin position="1646"/>
        <end position="1669"/>
    </location>
</feature>
<dbReference type="SUPFAM" id="SSF53448">
    <property type="entry name" value="Nucleotide-diphospho-sugar transferases"/>
    <property type="match status" value="1"/>
</dbReference>
<dbReference type="Gene3D" id="3.40.850.10">
    <property type="entry name" value="Kinesin motor domain"/>
    <property type="match status" value="1"/>
</dbReference>
<dbReference type="InterPro" id="IPR029044">
    <property type="entry name" value="Nucleotide-diphossugar_trans"/>
</dbReference>
<dbReference type="PRINTS" id="PR00193">
    <property type="entry name" value="MYOSINHEAVY"/>
</dbReference>
<dbReference type="InterPro" id="IPR004835">
    <property type="entry name" value="Chitin_synth"/>
</dbReference>
<feature type="region of interest" description="Disordered" evidence="16">
    <location>
        <begin position="553"/>
        <end position="602"/>
    </location>
</feature>
<keyword evidence="6 17" id="KW-0812">Transmembrane</keyword>
<dbReference type="OMA" id="WSIMNAQ"/>
<dbReference type="Gene3D" id="1.20.58.530">
    <property type="match status" value="1"/>
</dbReference>
<keyword evidence="11 17" id="KW-0472">Membrane</keyword>
<reference evidence="20 21" key="1">
    <citation type="submission" date="2016-07" db="EMBL/GenBank/DDBJ databases">
        <title>Pervasive Adenine N6-methylation of Active Genes in Fungi.</title>
        <authorList>
            <consortium name="DOE Joint Genome Institute"/>
            <person name="Mondo S.J."/>
            <person name="Dannebaum R.O."/>
            <person name="Kuo R.C."/>
            <person name="Labutti K."/>
            <person name="Haridas S."/>
            <person name="Kuo A."/>
            <person name="Salamov A."/>
            <person name="Ahrendt S.R."/>
            <person name="Lipzen A."/>
            <person name="Sullivan W."/>
            <person name="Andreopoulos W.B."/>
            <person name="Clum A."/>
            <person name="Lindquist E."/>
            <person name="Daum C."/>
            <person name="Ramamoorthy G.K."/>
            <person name="Gryganskyi A."/>
            <person name="Culley D."/>
            <person name="Magnuson J.K."/>
            <person name="James T.Y."/>
            <person name="O'Malley M.A."/>
            <person name="Stajich J.E."/>
            <person name="Spatafora J.W."/>
            <person name="Visel A."/>
            <person name="Grigoriev I.V."/>
        </authorList>
    </citation>
    <scope>NUCLEOTIDE SEQUENCE [LARGE SCALE GENOMIC DNA]</scope>
    <source>
        <strain evidence="20 21">NRRL 2496</strain>
    </source>
</reference>
<gene>
    <name evidence="20" type="ORF">BCR43DRAFT_126483</name>
</gene>
<evidence type="ECO:0000256" key="13">
    <source>
        <dbReference type="ARBA" id="ARBA00023180"/>
    </source>
</evidence>
<comment type="subcellular location">
    <subcellularLocation>
        <location evidence="1">Cell membrane</location>
        <topology evidence="1">Multi-pass membrane protein</topology>
    </subcellularLocation>
</comment>
<sequence>MGKPRNKPQDVVDLALVSPSTEDAITATLRVRFDNDSIYTRISDSILVAMNPYKDTLMSHSSPDYVAEYKALPEQEQLLPHIYQITNQAYLHMRRTAVDQSLILSGETGSGKSETAKSILHHLIALSSQKKESKLQNQILNAQLVLEAFGHARTSHNSNASRFGKYMEIQFNERGRMIGVKTLNYLLEKKRVAHCPAGEDNFHVFYYLLAGASSEEKSILRLTESAHYSYLAHSNVSVGPDHAENYEALKLALRSLNIGKRHQARIMQLLACLLHLGNLQFVDDSTVQEAAFVKNRDVLDIVADFLGVQARALEDVLTYKTQMIKKDVTTLIMNAEQAAQQRDELVVALYSLLFSWLVEQINAKLCSDTVHNVIGILDMPGPHTYYARAQFDQYCVNFFSERIHNYMLRQLFETDVSDYRLEGIDVPDVPYFNNAACIELLERPKHGLFDIINHYSKSSSRGTDSTMLDTFCKYNGGHDSFAIKTATTGARMFAIQHYGGQVTYDPSGFLESNKDILSPDFVSLFRGNEDTPESYNAFVVGLFADKTVHTEAHPRQSDAILNAQQVNKPSRTPSMRRTKSTRRNRANNTEEGDANAGLSEKRQDKSCTMALHQIQSSLSDLMATLDETSPWFVFCLRPSDAATPNLFDPQRVRAQVRALGLAQIAARMQTAYTMSYYHEEFCERYHDILRSVGVEPERTPQAQCEAVLAIFGWMHTQAAVGTSRIFLSELSWRQLEDQLRAMEKDEQRRQKDERRVEHNMAAVAAGSAMGMHRDLSHDAMSSYSYGSGADLMSGAASEYSDRRTLHAHAAAAAGLPMPHRVEHLADDRSFVSEDDFERERYNEAMSQAGSDAFTSNASGYMEMKKMLPQEPEPVEEEDEKPSAGRKRWVAFVWFLTWWIPTKFLVWCGHMRRKDIQMAWREKVALCIIIFFMSGFVIWFLVGFGDIICPKQDVFSQSELQNHADKDNAYVTIRGEVFDLTKFAPHHWATEVIPSSGILSYAGTDASDLFPVPVSALCQGTDGNVSPYISLDFHANATDSNSRYHDFRAWTNDYRPDWYFEKMMYLRKNYKLGNMGFTPKDMTNQANNPTNVNGITTTRRWAILDNEVYDLTFYTMGGRHVQAPEGQNISGNTSTDFMDNSIVDLFRQKAGQDITEYWNALPLDANVKYQQKVCLRNLFYAGTVDQRNSAKCIFAEYLLLIVTVLLCLVVVFKFLAALQFGTRREPEVHDKFIICQVPCYTEDEESLRKTIDSIATLNYDDKRKLLFLICDGMIVGGGNDRPTPRIVLDVLGVDPYVDPEPLSFFSIGEGNKQHNMGKIYSGLYEVRGHVVPYIVVVKVGRPSERQKPGNRGKRDSQMVLMRFLNKVHFNSPMAPMELEMYHQIKNVIGVNPSFYEFVLMVDADTEVTPDGLNRMVSCFVHDAKIIGLCGETLLSNEKDTWVTMIQVYEYFISHYLIKAFESLFGSVTCLPGCFSMYRIRSSSKNQPLLISNQVIEDYQITKVDTLHKKNLLFLGEDRYLTTLILKHFPNYKTKFTPDAKCYTNAPDRWEVLVSQRRRWINSTIHNLGELVYLPQLCGFCCFSMRFIVMLDLVSTLVQPAIVGYLVYLIYMLATSTSTVPIMSIITIAGVYGLQTIVFILHRKWEHIIWMIVSICAIPVFSFLIPIYSYWHFDDFSWGNTRVVMGEKGRKKLVNADEGKFDPRTIPTMTWDQYEEGLINEDWDNDNASQGSRGTARSGHSYNSYYSYEGSGYRAMPGQYAAPSNQSFIMGNNASTPSFIAPSTHHSMMIPPGPYMGGHPPSVYGPPHQSFAPPQQYYPTSPLHRYNDP</sequence>
<dbReference type="InterPro" id="IPR001609">
    <property type="entry name" value="Myosin_head_motor_dom-like"/>
</dbReference>
<feature type="region of interest" description="Disordered" evidence="16">
    <location>
        <begin position="1797"/>
        <end position="1827"/>
    </location>
</feature>
<dbReference type="Pfam" id="PF00063">
    <property type="entry name" value="Myosin_head"/>
    <property type="match status" value="1"/>
</dbReference>
<keyword evidence="12 15" id="KW-0505">Motor protein</keyword>
<feature type="transmembrane region" description="Helical" evidence="17">
    <location>
        <begin position="922"/>
        <end position="941"/>
    </location>
</feature>
<dbReference type="GO" id="GO:0005524">
    <property type="term" value="F:ATP binding"/>
    <property type="evidence" value="ECO:0007669"/>
    <property type="project" value="UniProtKB-UniRule"/>
</dbReference>
<dbReference type="InterPro" id="IPR001199">
    <property type="entry name" value="Cyt_B5-like_heme/steroid-bd"/>
</dbReference>
<dbReference type="InterPro" id="IPR036961">
    <property type="entry name" value="Kinesin_motor_dom_sf"/>
</dbReference>
<accession>A0A1X2HKR3</accession>
<evidence type="ECO:0000256" key="11">
    <source>
        <dbReference type="ARBA" id="ARBA00023136"/>
    </source>
</evidence>
<evidence type="ECO:0000256" key="15">
    <source>
        <dbReference type="PROSITE-ProRule" id="PRU00782"/>
    </source>
</evidence>